<protein>
    <submittedName>
        <fullName evidence="1">Two component regulator three Y domain-containing protein</fullName>
    </submittedName>
</protein>
<proteinExistence type="predicted"/>
<dbReference type="eggNOG" id="COG3291">
    <property type="taxonomic scope" value="Bacteria"/>
</dbReference>
<accession>F2JNI3</accession>
<dbReference type="EMBL" id="CP002582">
    <property type="protein sequence ID" value="ADZ84759.1"/>
    <property type="molecule type" value="Genomic_DNA"/>
</dbReference>
<organism evidence="1 2">
    <name type="scientific">Cellulosilyticum lentocellum (strain ATCC 49066 / DSM 5427 / NCIMB 11756 / RHM5)</name>
    <name type="common">Clostridium lentocellum</name>
    <dbReference type="NCBI Taxonomy" id="642492"/>
    <lineage>
        <taxon>Bacteria</taxon>
        <taxon>Bacillati</taxon>
        <taxon>Bacillota</taxon>
        <taxon>Clostridia</taxon>
        <taxon>Lachnospirales</taxon>
        <taxon>Cellulosilyticaceae</taxon>
        <taxon>Cellulosilyticum</taxon>
    </lineage>
</organism>
<name>F2JNI3_CELLD</name>
<keyword evidence="2" id="KW-1185">Reference proteome</keyword>
<gene>
    <name evidence="1" type="ordered locus">Clole_3063</name>
</gene>
<evidence type="ECO:0000313" key="2">
    <source>
        <dbReference type="Proteomes" id="UP000008467"/>
    </source>
</evidence>
<dbReference type="InterPro" id="IPR013783">
    <property type="entry name" value="Ig-like_fold"/>
</dbReference>
<dbReference type="HOGENOM" id="CLU_014753_0_0_9"/>
<dbReference type="Gene3D" id="2.60.40.10">
    <property type="entry name" value="Immunoglobulins"/>
    <property type="match status" value="1"/>
</dbReference>
<dbReference type="Proteomes" id="UP000008467">
    <property type="component" value="Chromosome"/>
</dbReference>
<evidence type="ECO:0000313" key="1">
    <source>
        <dbReference type="EMBL" id="ADZ84759.1"/>
    </source>
</evidence>
<reference evidence="1 2" key="1">
    <citation type="journal article" date="2011" name="J. Bacteriol.">
        <title>Complete genome sequence of the cellulose-degrading bacterium Cellulosilyticum lentocellum.</title>
        <authorList>
            <consortium name="US DOE Joint Genome Institute"/>
            <person name="Miller D.A."/>
            <person name="Suen G."/>
            <person name="Bruce D."/>
            <person name="Copeland A."/>
            <person name="Cheng J.F."/>
            <person name="Detter C."/>
            <person name="Goodwin L.A."/>
            <person name="Han C.S."/>
            <person name="Hauser L.J."/>
            <person name="Land M.L."/>
            <person name="Lapidus A."/>
            <person name="Lucas S."/>
            <person name="Meincke L."/>
            <person name="Pitluck S."/>
            <person name="Tapia R."/>
            <person name="Teshima H."/>
            <person name="Woyke T."/>
            <person name="Fox B.G."/>
            <person name="Angert E.R."/>
            <person name="Currie C.R."/>
        </authorList>
    </citation>
    <scope>NUCLEOTIDE SEQUENCE [LARGE SCALE GENOMIC DNA]</scope>
    <source>
        <strain evidence="2">ATCC 49066 / DSM 5427 / NCIMB 11756 / RHM5</strain>
    </source>
</reference>
<dbReference type="KEGG" id="cle:Clole_3063"/>
<dbReference type="STRING" id="642492.Clole_3063"/>
<dbReference type="AlphaFoldDB" id="F2JNI3"/>
<sequence length="544" mass="60805">MNKIKTITIVLIISMLFPLLLYGEIQKPVAQFALGKTTYQEGEPIEVIESSYSPSGLKIVKKEWKIIIDGKQKTSSNAKSLMNNIKQGEYTLYLRVKDVNGVWSDFIGKKVKITAPRPFILKTFTTEKSTYAIGEKIQFIYEYDNPNDINLKSQRWRYRNLTTNGYLTSGKPNYLKKPGKYEITLEMQDEWGHWSNKKTCYITIGQEEIVRNGYYLFNKGRQGDLIEGYIDKDYNTFDEALKVEVQDIPGTLIMSNSPESVPSSGILYRDTSSGKGIMTVHHKNATGLPKKLVILATSKETTDLTLTISNEAILGPHSNILKTGQSSVNQYFKGKANKDYVLKPGETVCVYDSGAKKAWENGEIISGLFDFNSTGKVTWTVVIMDEKSDLSNVSKLQVLPRDNHVRGTFNIIERKYVVDVSGIKDPTKLVVGREKEEWLEGVDALTGETIRNQGNYGLPITIEVKNTEDIGVILNARGGAYLGAVKWNKTKVFNVPDEEILSSKKLAALIGKIPQGEGAEIVYTLPNGSSAPVLFGFIPSSLWK</sequence>
<dbReference type="RefSeq" id="WP_013658038.1">
    <property type="nucleotide sequence ID" value="NC_015275.1"/>
</dbReference>